<keyword evidence="1" id="KW-0732">Signal</keyword>
<sequence length="202" mass="22217">MKKRTIAVALLLAAAVGLLSGCSSEEEIFYSPGYWRDDTYYSAFLGLRFTLPEGWEAADEDTLSQMSTDADRILDMQRGGDGENPDSVYHYELSATDPETGAGILALVQETSTNADTYLEGLQSGAEMEGATYTTGDVLHLELAGRRYLVLPLTMEGETAPYQRQYARKDGDYLILIMLFTPDEEAIPFSTLEGYLSSLSES</sequence>
<evidence type="ECO:0000313" key="2">
    <source>
        <dbReference type="EMBL" id="HJC41249.1"/>
    </source>
</evidence>
<protein>
    <recommendedName>
        <fullName evidence="4">PsbP C-terminal domain-containing protein</fullName>
    </recommendedName>
</protein>
<organism evidence="2 3">
    <name type="scientific">Candidatus Intestinimonas pullistercoris</name>
    <dbReference type="NCBI Taxonomy" id="2838623"/>
    <lineage>
        <taxon>Bacteria</taxon>
        <taxon>Bacillati</taxon>
        <taxon>Bacillota</taxon>
        <taxon>Clostridia</taxon>
        <taxon>Eubacteriales</taxon>
        <taxon>Intestinimonas</taxon>
    </lineage>
</organism>
<evidence type="ECO:0000256" key="1">
    <source>
        <dbReference type="SAM" id="SignalP"/>
    </source>
</evidence>
<reference evidence="2" key="1">
    <citation type="journal article" date="2021" name="PeerJ">
        <title>Extensive microbial diversity within the chicken gut microbiome revealed by metagenomics and culture.</title>
        <authorList>
            <person name="Gilroy R."/>
            <person name="Ravi A."/>
            <person name="Getino M."/>
            <person name="Pursley I."/>
            <person name="Horton D.L."/>
            <person name="Alikhan N.F."/>
            <person name="Baker D."/>
            <person name="Gharbi K."/>
            <person name="Hall N."/>
            <person name="Watson M."/>
            <person name="Adriaenssens E.M."/>
            <person name="Foster-Nyarko E."/>
            <person name="Jarju S."/>
            <person name="Secka A."/>
            <person name="Antonio M."/>
            <person name="Oren A."/>
            <person name="Chaudhuri R.R."/>
            <person name="La Ragione R."/>
            <person name="Hildebrand F."/>
            <person name="Pallen M.J."/>
        </authorList>
    </citation>
    <scope>NUCLEOTIDE SEQUENCE</scope>
    <source>
        <strain evidence="2">CHK186-1790</strain>
    </source>
</reference>
<comment type="caution">
    <text evidence="2">The sequence shown here is derived from an EMBL/GenBank/DDBJ whole genome shotgun (WGS) entry which is preliminary data.</text>
</comment>
<dbReference type="AlphaFoldDB" id="A0A9D2T0M9"/>
<reference evidence="2" key="2">
    <citation type="submission" date="2021-04" db="EMBL/GenBank/DDBJ databases">
        <authorList>
            <person name="Gilroy R."/>
        </authorList>
    </citation>
    <scope>NUCLEOTIDE SEQUENCE</scope>
    <source>
        <strain evidence="2">CHK186-1790</strain>
    </source>
</reference>
<dbReference type="PROSITE" id="PS51257">
    <property type="entry name" value="PROKAR_LIPOPROTEIN"/>
    <property type="match status" value="1"/>
</dbReference>
<proteinExistence type="predicted"/>
<feature type="chain" id="PRO_5039612013" description="PsbP C-terminal domain-containing protein" evidence="1">
    <location>
        <begin position="26"/>
        <end position="202"/>
    </location>
</feature>
<feature type="signal peptide" evidence="1">
    <location>
        <begin position="1"/>
        <end position="25"/>
    </location>
</feature>
<dbReference type="Proteomes" id="UP000823882">
    <property type="component" value="Unassembled WGS sequence"/>
</dbReference>
<name>A0A9D2T0M9_9FIRM</name>
<accession>A0A9D2T0M9</accession>
<gene>
    <name evidence="2" type="ORF">H9701_06820</name>
</gene>
<evidence type="ECO:0008006" key="4">
    <source>
        <dbReference type="Google" id="ProtNLM"/>
    </source>
</evidence>
<dbReference type="EMBL" id="DWWJ01000119">
    <property type="protein sequence ID" value="HJC41249.1"/>
    <property type="molecule type" value="Genomic_DNA"/>
</dbReference>
<evidence type="ECO:0000313" key="3">
    <source>
        <dbReference type="Proteomes" id="UP000823882"/>
    </source>
</evidence>